<organism evidence="1 2">
    <name type="scientific">Leptospira interrogans serovar Manilae</name>
    <dbReference type="NCBI Taxonomy" id="214675"/>
    <lineage>
        <taxon>Bacteria</taxon>
        <taxon>Pseudomonadati</taxon>
        <taxon>Spirochaetota</taxon>
        <taxon>Spirochaetia</taxon>
        <taxon>Leptospirales</taxon>
        <taxon>Leptospiraceae</taxon>
        <taxon>Leptospira</taxon>
    </lineage>
</organism>
<evidence type="ECO:0000313" key="1">
    <source>
        <dbReference type="EMBL" id="SOR60212.1"/>
    </source>
</evidence>
<protein>
    <submittedName>
        <fullName evidence="1">Uncharacterized protein</fullName>
    </submittedName>
</protein>
<proteinExistence type="predicted"/>
<comment type="caution">
    <text evidence="1">The sequence shown here is derived from an EMBL/GenBank/DDBJ whole genome shotgun (WGS) entry which is preliminary data.</text>
</comment>
<dbReference type="EMBL" id="OEJX01000007">
    <property type="protein sequence ID" value="SOR60212.1"/>
    <property type="molecule type" value="Genomic_DNA"/>
</dbReference>
<name>A0AAQ1NU94_LEPIR</name>
<dbReference type="AlphaFoldDB" id="A0AAQ1NU94"/>
<dbReference type="Proteomes" id="UP000234460">
    <property type="component" value="Chromosome LMANV2"/>
</dbReference>
<reference evidence="1 2" key="1">
    <citation type="submission" date="2017-11" db="EMBL/GenBank/DDBJ databases">
        <authorList>
            <person name="Lechat P."/>
        </authorList>
    </citation>
    <scope>NUCLEOTIDE SEQUENCE [LARGE SCALE GENOMIC DNA]</scope>
    <source>
        <strain evidence="1">L495</strain>
    </source>
</reference>
<gene>
    <name evidence="1" type="ORF">LMANV2_150064</name>
</gene>
<evidence type="ECO:0000313" key="2">
    <source>
        <dbReference type="Proteomes" id="UP000234460"/>
    </source>
</evidence>
<accession>A0AAQ1NU94</accession>
<sequence>MVVPTFKKSICKVQVCNSSYILFLYIKIDFHKEAFYAKLTLTRFRVLVIVKF</sequence>